<evidence type="ECO:0000313" key="2">
    <source>
        <dbReference type="EMBL" id="KXS10581.1"/>
    </source>
</evidence>
<dbReference type="AlphaFoldDB" id="A0A139A1G4"/>
<feature type="region of interest" description="Disordered" evidence="1">
    <location>
        <begin position="342"/>
        <end position="379"/>
    </location>
</feature>
<gene>
    <name evidence="2" type="ORF">M427DRAFT_73854</name>
</gene>
<evidence type="ECO:0000313" key="3">
    <source>
        <dbReference type="Proteomes" id="UP000070544"/>
    </source>
</evidence>
<dbReference type="Proteomes" id="UP000070544">
    <property type="component" value="Unassembled WGS sequence"/>
</dbReference>
<feature type="compositionally biased region" description="Polar residues" evidence="1">
    <location>
        <begin position="806"/>
        <end position="820"/>
    </location>
</feature>
<evidence type="ECO:0000256" key="1">
    <source>
        <dbReference type="SAM" id="MobiDB-lite"/>
    </source>
</evidence>
<sequence length="979" mass="108830">MSGGSEALDDAAMALTRSIRITDLPSEVLISIFKIVISTPNVSKELAQEAFPKPDSSQAHQPAHFHAGSAPHAPDIFGILPVSKVNRLFRSLCNEKPLWKRVALKVSARSLEEDLKSELRKTSQTVTGCCLHGSLPRNWVAPRRLTERSLQHLVGVHGRKIEAFKLEVVYTEKDGIERNANGRNSQQSQQDADPRRFLLLAAAESADAFEELYAARGAADNSKYNEVELVSWTVPKWKGILEQLPNLKDLTLSRRFAKPPGKDADDVTGSGQPQTTSGILPIGTTFLRLLTIHCTNLESLVLVNPWTAWPVAEVGFMRVVAGPRSENIVQLLTGFQESVASNDEEEMKKAKRRKNKGNLKEIKDSSSEETPLTNGDTLINTEPQPLKKLNYLYLQDDQGVHIPTAWNDVFRIFARYCPNLKYFDIGGEHVLPDPLHSNDAESEDPGINAPRQMPILFPKMDDWVKFCQYCVDIESMDFGLLGSISDDHLRVFSEISDEELAEVDASEDEEPQEVMQTDMSPNEARPSDTEMPLRPKRALRSRSPSSKIRVHENLTTIDLTPRNSSDMFFGHNGAMGAPEGDMEDDQEGPFGTAPNETQVPGPPQQASGIFPMLANFIGGGFGFGGGTFFAENGNAHSHNHDHSHHDLVHNHVHDHEHDHMDPDGDQDLQDVMGPDEVSTWSYSMDSVMQLLSSAPNLQELSIADSANGFGGSMDDPMDMWGSDGEDYWSGSRVLISDSLLEHLSETNRKLVTLQVWSNGLVIHNNITDSGFESLASLPHLEEVSLNEVPNITHRGIAEFLLSPRPSSISEASNTPSSSKGPRSRPAQHRRVTVFGRGDKIELTGLVEELVSRWSRSERNPTVDGWPWRDIPRTLIVMRLWDCDLEPLEHARRLGISLEPGAETERKAPTDPSMRWMVERLVGWPGRAEADALVAKIQDVFQGVKLEVRVELRWNTTPAPGWVLHIDGAGKNTHEIRSEQ</sequence>
<reference evidence="2 3" key="1">
    <citation type="journal article" date="2015" name="Genome Biol. Evol.">
        <title>Phylogenomic analyses indicate that early fungi evolved digesting cell walls of algal ancestors of land plants.</title>
        <authorList>
            <person name="Chang Y."/>
            <person name="Wang S."/>
            <person name="Sekimoto S."/>
            <person name="Aerts A.L."/>
            <person name="Choi C."/>
            <person name="Clum A."/>
            <person name="LaButti K.M."/>
            <person name="Lindquist E.A."/>
            <person name="Yee Ngan C."/>
            <person name="Ohm R.A."/>
            <person name="Salamov A.A."/>
            <person name="Grigoriev I.V."/>
            <person name="Spatafora J.W."/>
            <person name="Berbee M.L."/>
        </authorList>
    </citation>
    <scope>NUCLEOTIDE SEQUENCE [LARGE SCALE GENOMIC DNA]</scope>
    <source>
        <strain evidence="2 3">JEL478</strain>
    </source>
</reference>
<dbReference type="OrthoDB" id="10654015at2759"/>
<dbReference type="Gene3D" id="3.80.10.10">
    <property type="entry name" value="Ribonuclease Inhibitor"/>
    <property type="match status" value="1"/>
</dbReference>
<feature type="region of interest" description="Disordered" evidence="1">
    <location>
        <begin position="806"/>
        <end position="830"/>
    </location>
</feature>
<feature type="region of interest" description="Disordered" evidence="1">
    <location>
        <begin position="501"/>
        <end position="546"/>
    </location>
</feature>
<organism evidence="2 3">
    <name type="scientific">Gonapodya prolifera (strain JEL478)</name>
    <name type="common">Monoblepharis prolifera</name>
    <dbReference type="NCBI Taxonomy" id="1344416"/>
    <lineage>
        <taxon>Eukaryota</taxon>
        <taxon>Fungi</taxon>
        <taxon>Fungi incertae sedis</taxon>
        <taxon>Chytridiomycota</taxon>
        <taxon>Chytridiomycota incertae sedis</taxon>
        <taxon>Monoblepharidomycetes</taxon>
        <taxon>Monoblepharidales</taxon>
        <taxon>Gonapodyaceae</taxon>
        <taxon>Gonapodya</taxon>
    </lineage>
</organism>
<dbReference type="SUPFAM" id="SSF52047">
    <property type="entry name" value="RNI-like"/>
    <property type="match status" value="1"/>
</dbReference>
<protein>
    <recommendedName>
        <fullName evidence="4">F-box domain-containing protein</fullName>
    </recommendedName>
</protein>
<keyword evidence="3" id="KW-1185">Reference proteome</keyword>
<dbReference type="InterPro" id="IPR032675">
    <property type="entry name" value="LRR_dom_sf"/>
</dbReference>
<proteinExistence type="predicted"/>
<name>A0A139A1G4_GONPJ</name>
<dbReference type="EMBL" id="KQ965820">
    <property type="protein sequence ID" value="KXS10581.1"/>
    <property type="molecule type" value="Genomic_DNA"/>
</dbReference>
<accession>A0A139A1G4</accession>
<evidence type="ECO:0008006" key="4">
    <source>
        <dbReference type="Google" id="ProtNLM"/>
    </source>
</evidence>
<feature type="compositionally biased region" description="Acidic residues" evidence="1">
    <location>
        <begin position="501"/>
        <end position="512"/>
    </location>
</feature>
<feature type="region of interest" description="Disordered" evidence="1">
    <location>
        <begin position="576"/>
        <end position="602"/>
    </location>
</feature>
<feature type="compositionally biased region" description="Basic residues" evidence="1">
    <location>
        <begin position="821"/>
        <end position="830"/>
    </location>
</feature>
<feature type="compositionally biased region" description="Polar residues" evidence="1">
    <location>
        <begin position="368"/>
        <end position="379"/>
    </location>
</feature>